<protein>
    <recommendedName>
        <fullName evidence="13">Protein transport protein Sec61 subunit beta</fullName>
    </recommendedName>
</protein>
<reference evidence="11 12" key="1">
    <citation type="journal article" date="2012" name="Genome Biol.">
        <title>Genome and low-iron response of an oceanic diatom adapted to chronic iron limitation.</title>
        <authorList>
            <person name="Lommer M."/>
            <person name="Specht M."/>
            <person name="Roy A.S."/>
            <person name="Kraemer L."/>
            <person name="Andreson R."/>
            <person name="Gutowska M.A."/>
            <person name="Wolf J."/>
            <person name="Bergner S.V."/>
            <person name="Schilhabel M.B."/>
            <person name="Klostermeier U.C."/>
            <person name="Beiko R.G."/>
            <person name="Rosenstiel P."/>
            <person name="Hippler M."/>
            <person name="Laroche J."/>
        </authorList>
    </citation>
    <scope>NUCLEOTIDE SEQUENCE [LARGE SCALE GENOMIC DNA]</scope>
    <source>
        <strain evidence="11 12">CCMP1005</strain>
    </source>
</reference>
<sequence length="159" mass="17415">MAWVPVRAEARRTRKRYRKLTPFFLLHLTIPILDGIIQHAWKIIEPSTGGQAQARKATAGRASGGGNRGASSNILQFYTDDSPGLQVSPTQVLVASLSFVGVVVVLHILGKFRSQIVDEPYAKPRTADEISLIRITYSDLLSNANKLIRKGFSVAGFPT</sequence>
<dbReference type="InterPro" id="IPR016482">
    <property type="entry name" value="SecG/Sec61-beta/Sbh"/>
</dbReference>
<keyword evidence="12" id="KW-1185">Reference proteome</keyword>
<evidence type="ECO:0000256" key="8">
    <source>
        <dbReference type="ARBA" id="ARBA00023010"/>
    </source>
</evidence>
<evidence type="ECO:0008006" key="13">
    <source>
        <dbReference type="Google" id="ProtNLM"/>
    </source>
</evidence>
<dbReference type="GO" id="GO:0006886">
    <property type="term" value="P:intracellular protein transport"/>
    <property type="evidence" value="ECO:0007669"/>
    <property type="project" value="InterPro"/>
</dbReference>
<evidence type="ECO:0000256" key="10">
    <source>
        <dbReference type="SAM" id="Phobius"/>
    </source>
</evidence>
<comment type="caution">
    <text evidence="11">The sequence shown here is derived from an EMBL/GenBank/DDBJ whole genome shotgun (WGS) entry which is preliminary data.</text>
</comment>
<evidence type="ECO:0000256" key="2">
    <source>
        <dbReference type="ARBA" id="ARBA00006103"/>
    </source>
</evidence>
<proteinExistence type="inferred from homology"/>
<feature type="transmembrane region" description="Helical" evidence="10">
    <location>
        <begin position="20"/>
        <end position="41"/>
    </location>
</feature>
<evidence type="ECO:0000256" key="4">
    <source>
        <dbReference type="ARBA" id="ARBA00022692"/>
    </source>
</evidence>
<dbReference type="InterPro" id="IPR030671">
    <property type="entry name" value="Sec61-beta/Sbh"/>
</dbReference>
<name>K0THU2_THAOC</name>
<evidence type="ECO:0000256" key="7">
    <source>
        <dbReference type="ARBA" id="ARBA00022989"/>
    </source>
</evidence>
<dbReference type="Proteomes" id="UP000266841">
    <property type="component" value="Unassembled WGS sequence"/>
</dbReference>
<comment type="subcellular location">
    <subcellularLocation>
        <location evidence="1">Endoplasmic reticulum membrane</location>
        <topology evidence="1">Single-pass membrane protein</topology>
    </subcellularLocation>
</comment>
<evidence type="ECO:0000313" key="12">
    <source>
        <dbReference type="Proteomes" id="UP000266841"/>
    </source>
</evidence>
<dbReference type="eggNOG" id="KOG3457">
    <property type="taxonomic scope" value="Eukaryota"/>
</dbReference>
<dbReference type="PANTHER" id="PTHR13509">
    <property type="entry name" value="SEC61 SUBUNIT BETA"/>
    <property type="match status" value="1"/>
</dbReference>
<keyword evidence="4 10" id="KW-0812">Transmembrane</keyword>
<organism evidence="11 12">
    <name type="scientific">Thalassiosira oceanica</name>
    <name type="common">Marine diatom</name>
    <dbReference type="NCBI Taxonomy" id="159749"/>
    <lineage>
        <taxon>Eukaryota</taxon>
        <taxon>Sar</taxon>
        <taxon>Stramenopiles</taxon>
        <taxon>Ochrophyta</taxon>
        <taxon>Bacillariophyta</taxon>
        <taxon>Coscinodiscophyceae</taxon>
        <taxon>Thalassiosirophycidae</taxon>
        <taxon>Thalassiosirales</taxon>
        <taxon>Thalassiosiraceae</taxon>
        <taxon>Thalassiosira</taxon>
    </lineage>
</organism>
<evidence type="ECO:0000313" key="11">
    <source>
        <dbReference type="EMBL" id="EJK73266.1"/>
    </source>
</evidence>
<keyword evidence="9 10" id="KW-0472">Membrane</keyword>
<dbReference type="GO" id="GO:0005784">
    <property type="term" value="C:Sec61 translocon complex"/>
    <property type="evidence" value="ECO:0007669"/>
    <property type="project" value="InterPro"/>
</dbReference>
<keyword evidence="5" id="KW-0256">Endoplasmic reticulum</keyword>
<dbReference type="Pfam" id="PF03911">
    <property type="entry name" value="Sec61_beta"/>
    <property type="match status" value="1"/>
</dbReference>
<gene>
    <name evidence="11" type="ORF">THAOC_05119</name>
</gene>
<keyword evidence="7 10" id="KW-1133">Transmembrane helix</keyword>
<dbReference type="OrthoDB" id="5401193at2759"/>
<evidence type="ECO:0000256" key="1">
    <source>
        <dbReference type="ARBA" id="ARBA00004389"/>
    </source>
</evidence>
<evidence type="ECO:0000256" key="9">
    <source>
        <dbReference type="ARBA" id="ARBA00023136"/>
    </source>
</evidence>
<keyword evidence="3" id="KW-0813">Transport</keyword>
<feature type="transmembrane region" description="Helical" evidence="10">
    <location>
        <begin position="92"/>
        <end position="110"/>
    </location>
</feature>
<evidence type="ECO:0000256" key="5">
    <source>
        <dbReference type="ARBA" id="ARBA00022824"/>
    </source>
</evidence>
<comment type="similarity">
    <text evidence="2">Belongs to the SEC61-beta family.</text>
</comment>
<evidence type="ECO:0000256" key="3">
    <source>
        <dbReference type="ARBA" id="ARBA00022448"/>
    </source>
</evidence>
<evidence type="ECO:0000256" key="6">
    <source>
        <dbReference type="ARBA" id="ARBA00022927"/>
    </source>
</evidence>
<dbReference type="EMBL" id="AGNL01004642">
    <property type="protein sequence ID" value="EJK73266.1"/>
    <property type="molecule type" value="Genomic_DNA"/>
</dbReference>
<dbReference type="AlphaFoldDB" id="K0THU2"/>
<keyword evidence="8" id="KW-0811">Translocation</keyword>
<accession>K0THU2</accession>
<keyword evidence="6" id="KW-0653">Protein transport</keyword>